<dbReference type="InterPro" id="IPR027193">
    <property type="entry name" value="Noc4"/>
</dbReference>
<dbReference type="EMBL" id="FQNF01000035">
    <property type="protein sequence ID" value="SGZ39950.1"/>
    <property type="molecule type" value="Genomic_DNA"/>
</dbReference>
<evidence type="ECO:0000313" key="3">
    <source>
        <dbReference type="EMBL" id="SGZ39950.1"/>
    </source>
</evidence>
<sequence length="538" mass="63512">MNTFKEQVDDLYKSIVDGGAKNYNNILKLTSFYDNYNKDLSSINDENEDVMKNLRYLTHILYKIFYKLAIKLQLNPSMATNEKEAILYKWLRKNYDLNFKNKVIYYYIGNLSNENSLSLDCIDILMKCIELEATFFASKMGASYFPNKTLQKLIITLFNESNDDKSYMVTHFSENYYQKYADVQFYFQIELQSLFEESENNIKLDSNLNAGYWLALVNHDNNYDDKEADLDVYVPHPPALMENEGKFKTAFENNWLNILSNDKITNEQFKMILTILHKRVIPRLNQPTKLMDFLTDCYDNKESDLSVKLLALNGLFNLMHTFNLEYPNFYTKLYALFTEELLHLKYRSRFIRLIELFLRSSHLSINLVASFIKKMARLLLTASPGAIVSILPLIYNLLKLHPNCMILIHDPEYVPKNYELYDKVKNIKFEDPFDLNESDPEITDAINSSLWEIDTLMSHYHPNVASLAKIFKQPFRKLNYNIEDFLDWNYKTLLENELKRKIKILPSLDLDENTKGNKLFNNENTSEKKKTYLNTIKW</sequence>
<comment type="similarity">
    <text evidence="1">Belongs to the CBF/MAK21 family.</text>
</comment>
<accession>A0A1L0FK25</accession>
<keyword evidence="4" id="KW-1185">Reference proteome</keyword>
<dbReference type="VEuPathDB" id="FungiDB:HGUI_02150"/>
<name>A0A1L0FK25_9ASCO</name>
<dbReference type="Proteomes" id="UP000183365">
    <property type="component" value="Unassembled WGS sequence"/>
</dbReference>
<dbReference type="AlphaFoldDB" id="A0A1L0FK25"/>
<dbReference type="Pfam" id="PF03914">
    <property type="entry name" value="CBF"/>
    <property type="match status" value="1"/>
</dbReference>
<dbReference type="GO" id="GO:0032040">
    <property type="term" value="C:small-subunit processome"/>
    <property type="evidence" value="ECO:0007669"/>
    <property type="project" value="EnsemblFungi"/>
</dbReference>
<dbReference type="GO" id="GO:0030692">
    <property type="term" value="C:Noc4p-Nop14p complex"/>
    <property type="evidence" value="ECO:0007669"/>
    <property type="project" value="EnsemblFungi"/>
</dbReference>
<dbReference type="GO" id="GO:0005829">
    <property type="term" value="C:cytosol"/>
    <property type="evidence" value="ECO:0007669"/>
    <property type="project" value="EnsemblFungi"/>
</dbReference>
<feature type="domain" description="CCAAT-binding factor" evidence="2">
    <location>
        <begin position="309"/>
        <end position="468"/>
    </location>
</feature>
<dbReference type="GO" id="GO:0000480">
    <property type="term" value="P:endonucleolytic cleavage in 5'-ETS of tricistronic rRNA transcript (SSU-rRNA, 5.8S rRNA, LSU-rRNA)"/>
    <property type="evidence" value="ECO:0007669"/>
    <property type="project" value="EnsemblFungi"/>
</dbReference>
<reference evidence="4" key="1">
    <citation type="submission" date="2016-11" db="EMBL/GenBank/DDBJ databases">
        <authorList>
            <person name="Guldener U."/>
        </authorList>
    </citation>
    <scope>NUCLEOTIDE SEQUENCE [LARGE SCALE GENOMIC DNA]</scope>
</reference>
<dbReference type="PANTHER" id="PTHR12455">
    <property type="entry name" value="NUCLEOLAR COMPLEX PROTEIN 4"/>
    <property type="match status" value="1"/>
</dbReference>
<dbReference type="OrthoDB" id="10263185at2759"/>
<evidence type="ECO:0000313" key="4">
    <source>
        <dbReference type="Proteomes" id="UP000183365"/>
    </source>
</evidence>
<organism evidence="3 4">
    <name type="scientific">Hanseniaspora guilliermondii</name>
    <dbReference type="NCBI Taxonomy" id="56406"/>
    <lineage>
        <taxon>Eukaryota</taxon>
        <taxon>Fungi</taxon>
        <taxon>Dikarya</taxon>
        <taxon>Ascomycota</taxon>
        <taxon>Saccharomycotina</taxon>
        <taxon>Saccharomycetes</taxon>
        <taxon>Saccharomycodales</taxon>
        <taxon>Saccharomycodaceae</taxon>
        <taxon>Hanseniaspora</taxon>
    </lineage>
</organism>
<gene>
    <name evidence="3" type="ORF">HGUI_02150</name>
</gene>
<dbReference type="InterPro" id="IPR005612">
    <property type="entry name" value="CCAAT-binding_factor"/>
</dbReference>
<protein>
    <submittedName>
        <fullName evidence="3">Related to Nucleolar complex protein 4</fullName>
    </submittedName>
</protein>
<evidence type="ECO:0000256" key="1">
    <source>
        <dbReference type="ARBA" id="ARBA00007797"/>
    </source>
</evidence>
<evidence type="ECO:0000259" key="2">
    <source>
        <dbReference type="Pfam" id="PF03914"/>
    </source>
</evidence>
<dbReference type="GO" id="GO:0000447">
    <property type="term" value="P:endonucleolytic cleavage in ITS1 to separate SSU-rRNA from 5.8S rRNA and LSU-rRNA from tricistronic rRNA transcript (SSU-rRNA, 5.8S rRNA, LSU-rRNA)"/>
    <property type="evidence" value="ECO:0007669"/>
    <property type="project" value="EnsemblFungi"/>
</dbReference>
<dbReference type="GO" id="GO:0000472">
    <property type="term" value="P:endonucleolytic cleavage to generate mature 5'-end of SSU-rRNA from (SSU-rRNA, 5.8S rRNA, LSU-rRNA)"/>
    <property type="evidence" value="ECO:0007669"/>
    <property type="project" value="EnsemblFungi"/>
</dbReference>
<dbReference type="PANTHER" id="PTHR12455:SF0">
    <property type="entry name" value="NUCLEOLAR COMPLEX PROTEIN 4 HOMOLOG"/>
    <property type="match status" value="1"/>
</dbReference>
<proteinExistence type="inferred from homology"/>